<comment type="caution">
    <text evidence="9">The sequence shown here is derived from an EMBL/GenBank/DDBJ whole genome shotgun (WGS) entry which is preliminary data.</text>
</comment>
<keyword evidence="3" id="KW-1003">Cell membrane</keyword>
<gene>
    <name evidence="9" type="ORF">P0O24_08305</name>
</gene>
<comment type="subcellular location">
    <subcellularLocation>
        <location evidence="1">Cell membrane</location>
        <topology evidence="1">Multi-pass membrane protein</topology>
    </subcellularLocation>
</comment>
<feature type="transmembrane region" description="Helical" evidence="7">
    <location>
        <begin position="328"/>
        <end position="353"/>
    </location>
</feature>
<feature type="transmembrane region" description="Helical" evidence="7">
    <location>
        <begin position="365"/>
        <end position="388"/>
    </location>
</feature>
<feature type="transmembrane region" description="Helical" evidence="7">
    <location>
        <begin position="258"/>
        <end position="277"/>
    </location>
</feature>
<protein>
    <submittedName>
        <fullName evidence="9">SLC13 family permease</fullName>
    </submittedName>
</protein>
<evidence type="ECO:0000256" key="1">
    <source>
        <dbReference type="ARBA" id="ARBA00004651"/>
    </source>
</evidence>
<keyword evidence="5 7" id="KW-1133">Transmembrane helix</keyword>
<evidence type="ECO:0000256" key="5">
    <source>
        <dbReference type="ARBA" id="ARBA00022989"/>
    </source>
</evidence>
<feature type="transmembrane region" description="Helical" evidence="7">
    <location>
        <begin position="188"/>
        <end position="211"/>
    </location>
</feature>
<reference evidence="9 10" key="1">
    <citation type="submission" date="2023-03" db="EMBL/GenBank/DDBJ databases">
        <title>Whole genome sequencing of Methanotrichaceae archaeon M04Ac.</title>
        <authorList>
            <person name="Khomyakova M.A."/>
            <person name="Merkel A.Y."/>
            <person name="Slobodkin A.I."/>
        </authorList>
    </citation>
    <scope>NUCLEOTIDE SEQUENCE [LARGE SCALE GENOMIC DNA]</scope>
    <source>
        <strain evidence="9 10">M04Ac</strain>
    </source>
</reference>
<name>A0ABT5XFZ3_9EURY</name>
<accession>A0ABT5XFZ3</accession>
<evidence type="ECO:0000313" key="10">
    <source>
        <dbReference type="Proteomes" id="UP001215956"/>
    </source>
</evidence>
<evidence type="ECO:0000256" key="2">
    <source>
        <dbReference type="ARBA" id="ARBA00022448"/>
    </source>
</evidence>
<proteinExistence type="predicted"/>
<feature type="transmembrane region" description="Helical" evidence="7">
    <location>
        <begin position="112"/>
        <end position="137"/>
    </location>
</feature>
<evidence type="ECO:0000259" key="8">
    <source>
        <dbReference type="Pfam" id="PF03600"/>
    </source>
</evidence>
<keyword evidence="2" id="KW-0813">Transport</keyword>
<evidence type="ECO:0000256" key="7">
    <source>
        <dbReference type="SAM" id="Phobius"/>
    </source>
</evidence>
<dbReference type="EMBL" id="JARFPL010000024">
    <property type="protein sequence ID" value="MDF0593582.1"/>
    <property type="molecule type" value="Genomic_DNA"/>
</dbReference>
<keyword evidence="10" id="KW-1185">Reference proteome</keyword>
<sequence>MYDPQILYQAISPSGNFSLAVLAAVLIAIAGRQLLRTRVMIWQIMFGGAVAVLISGSISPADAARSINIDVILFLAGMFVVGVALEESGYLASLASRFFRRARNVDELVLAILFGAGILSALLMNDTLAIVGTSLLIHFARKYEISAKLLLLSLAFGVTIGSVASPIGNPQNLLIALGDGIPNPFVTFLRYLALPTVANLLLAYGALRIFYWREFGDRVLNHGREYVVDRHLAHLSRISLFLVVALIAVKIVSVSLGFGSPFGLTEIALISALPIFLASPRRVEVARKVDWRTLVFFASMFVLMESVWNGGFFQGALHGSGLDPTSVPVILATSALLSQFISNVPFVALYLPLLSAFDGSVLGMMALAAGSTIAGNLTIIGAASNVIIVQNGERKGAVITFTDFTKVGAPLTAANLLVYWIFLGPFFCP</sequence>
<dbReference type="Pfam" id="PF03600">
    <property type="entry name" value="CitMHS"/>
    <property type="match status" value="1"/>
</dbReference>
<evidence type="ECO:0000256" key="6">
    <source>
        <dbReference type="ARBA" id="ARBA00023136"/>
    </source>
</evidence>
<dbReference type="PANTHER" id="PTHR43302:SF5">
    <property type="entry name" value="TRANSPORTER ARSB-RELATED"/>
    <property type="match status" value="1"/>
</dbReference>
<feature type="transmembrane region" description="Helical" evidence="7">
    <location>
        <begin position="232"/>
        <end position="252"/>
    </location>
</feature>
<organism evidence="9 10">
    <name type="scientific">Candidatus Methanocrinis alkalitolerans</name>
    <dbReference type="NCBI Taxonomy" id="3033395"/>
    <lineage>
        <taxon>Archaea</taxon>
        <taxon>Methanobacteriati</taxon>
        <taxon>Methanobacteriota</taxon>
        <taxon>Stenosarchaea group</taxon>
        <taxon>Methanomicrobia</taxon>
        <taxon>Methanotrichales</taxon>
        <taxon>Methanotrichaceae</taxon>
        <taxon>Methanocrinis</taxon>
    </lineage>
</organism>
<feature type="transmembrane region" description="Helical" evidence="7">
    <location>
        <begin position="41"/>
        <end position="59"/>
    </location>
</feature>
<feature type="transmembrane region" description="Helical" evidence="7">
    <location>
        <begin position="71"/>
        <end position="92"/>
    </location>
</feature>
<evidence type="ECO:0000313" key="9">
    <source>
        <dbReference type="EMBL" id="MDF0593582.1"/>
    </source>
</evidence>
<dbReference type="RefSeq" id="WP_316969287.1">
    <property type="nucleotide sequence ID" value="NZ_JARFPL010000024.1"/>
</dbReference>
<feature type="domain" description="Citrate transporter-like" evidence="8">
    <location>
        <begin position="37"/>
        <end position="356"/>
    </location>
</feature>
<feature type="transmembrane region" description="Helical" evidence="7">
    <location>
        <begin position="289"/>
        <end position="308"/>
    </location>
</feature>
<evidence type="ECO:0000256" key="3">
    <source>
        <dbReference type="ARBA" id="ARBA00022475"/>
    </source>
</evidence>
<dbReference type="Proteomes" id="UP001215956">
    <property type="component" value="Unassembled WGS sequence"/>
</dbReference>
<feature type="transmembrane region" description="Helical" evidence="7">
    <location>
        <begin position="408"/>
        <end position="428"/>
    </location>
</feature>
<evidence type="ECO:0000256" key="4">
    <source>
        <dbReference type="ARBA" id="ARBA00022692"/>
    </source>
</evidence>
<dbReference type="PANTHER" id="PTHR43302">
    <property type="entry name" value="TRANSPORTER ARSB-RELATED"/>
    <property type="match status" value="1"/>
</dbReference>
<feature type="transmembrane region" description="Helical" evidence="7">
    <location>
        <begin position="17"/>
        <end position="35"/>
    </location>
</feature>
<feature type="transmembrane region" description="Helical" evidence="7">
    <location>
        <begin position="149"/>
        <end position="168"/>
    </location>
</feature>
<keyword evidence="4 7" id="KW-0812">Transmembrane</keyword>
<dbReference type="InterPro" id="IPR004680">
    <property type="entry name" value="Cit_transptr-like_dom"/>
</dbReference>
<keyword evidence="6 7" id="KW-0472">Membrane</keyword>